<protein>
    <submittedName>
        <fullName evidence="1">ATP/GTP-binding protein</fullName>
    </submittedName>
</protein>
<organism evidence="1 2">
    <name type="scientific">Sulfurospirillum tamanense</name>
    <dbReference type="NCBI Taxonomy" id="2813362"/>
    <lineage>
        <taxon>Bacteria</taxon>
        <taxon>Pseudomonadati</taxon>
        <taxon>Campylobacterota</taxon>
        <taxon>Epsilonproteobacteria</taxon>
        <taxon>Campylobacterales</taxon>
        <taxon>Sulfurospirillaceae</taxon>
        <taxon>Sulfurospirillum</taxon>
    </lineage>
</organism>
<dbReference type="EMBL" id="JAFHKK010000001">
    <property type="protein sequence ID" value="MBN2963191.1"/>
    <property type="molecule type" value="Genomic_DNA"/>
</dbReference>
<evidence type="ECO:0000313" key="1">
    <source>
        <dbReference type="EMBL" id="MBN2963191.1"/>
    </source>
</evidence>
<reference evidence="1" key="2">
    <citation type="submission" date="2021-02" db="EMBL/GenBank/DDBJ databases">
        <authorList>
            <person name="Merkel A.Y."/>
        </authorList>
    </citation>
    <scope>NUCLEOTIDE SEQUENCE</scope>
    <source>
        <strain evidence="1">T05b</strain>
    </source>
</reference>
<evidence type="ECO:0000313" key="2">
    <source>
        <dbReference type="Proteomes" id="UP000703590"/>
    </source>
</evidence>
<dbReference type="RefSeq" id="WP_205457631.1">
    <property type="nucleotide sequence ID" value="NZ_JAFHKK010000001.1"/>
</dbReference>
<proteinExistence type="predicted"/>
<name>A0ABS2WNE4_9BACT</name>
<comment type="caution">
    <text evidence="1">The sequence shown here is derived from an EMBL/GenBank/DDBJ whole genome shotgun (WGS) entry which is preliminary data.</text>
</comment>
<sequence length="170" mass="19129">MQIDTMQGAYNSLDFTIKTRSGDTLSLNMYDNKSMHYSASKEGNVQTRELTLSHAYGYKFSYEGNGIDAQDQKEIAQALEALQPRIQEYLKNVEQSGIPTPRDILNTAFDFRQELPTPKDANHKNAIAQGLLETFDKTLGSMGAQQKALETAQTLFEKMLDQLESFSLYA</sequence>
<keyword evidence="2" id="KW-1185">Reference proteome</keyword>
<reference evidence="1" key="1">
    <citation type="submission" date="2021-02" db="EMBL/GenBank/DDBJ databases">
        <title>Sulfurospirillum tamanensis sp. nov.</title>
        <authorList>
            <person name="Frolova A."/>
            <person name="Merkel A."/>
            <person name="Slobodkin A."/>
        </authorList>
    </citation>
    <scope>NUCLEOTIDE SEQUENCE</scope>
    <source>
        <strain evidence="1">T05b</strain>
    </source>
</reference>
<dbReference type="Proteomes" id="UP000703590">
    <property type="component" value="Unassembled WGS sequence"/>
</dbReference>
<gene>
    <name evidence="1" type="ORF">JWV37_00220</name>
</gene>
<accession>A0ABS2WNE4</accession>